<dbReference type="InterPro" id="IPR001932">
    <property type="entry name" value="PPM-type_phosphatase-like_dom"/>
</dbReference>
<organism evidence="3 4">
    <name type="scientific">Paramuricea clavata</name>
    <name type="common">Red gorgonian</name>
    <name type="synonym">Violescent sea-whip</name>
    <dbReference type="NCBI Taxonomy" id="317549"/>
    <lineage>
        <taxon>Eukaryota</taxon>
        <taxon>Metazoa</taxon>
        <taxon>Cnidaria</taxon>
        <taxon>Anthozoa</taxon>
        <taxon>Octocorallia</taxon>
        <taxon>Malacalcyonacea</taxon>
        <taxon>Plexauridae</taxon>
        <taxon>Paramuricea</taxon>
    </lineage>
</organism>
<sequence length="307" mass="33835">MSTRSVFRLGKCNLNGRGAIFYRFLTTDRTVFATNVAASKAKYEAHFGAHCRAPHNKMACEDAYFIWNRNGIAAFGVADGVSAWRHAGTDPSLFPNMLMANCMKHLEDCQGKINLKELLSSAYSEILQNNQVEAGSSTACLGILDKENGQLQTLNLGDSGFCLFRNGETFYKSKEQYHDLNVPYQVGVKEIVDGKAVPHGNSPCDAVVHSFDIEDDDLIILGTDGLFDNMYPQDIFAAVSSTSPRDGTDLDGRSRLLTKEALARSVELKPGRITPREERLQKYDDSLIIPGGNFDDVTAVVVHIKTQ</sequence>
<keyword evidence="2" id="KW-0464">Manganese</keyword>
<dbReference type="SUPFAM" id="SSF81606">
    <property type="entry name" value="PP2C-like"/>
    <property type="match status" value="1"/>
</dbReference>
<comment type="cofactor">
    <cofactor evidence="2">
        <name>Mn(2+)</name>
        <dbReference type="ChEBI" id="CHEBI:29035"/>
    </cofactor>
</comment>
<dbReference type="AlphaFoldDB" id="A0A7D9DGW7"/>
<reference evidence="3" key="1">
    <citation type="submission" date="2020-04" db="EMBL/GenBank/DDBJ databases">
        <authorList>
            <person name="Alioto T."/>
            <person name="Alioto T."/>
            <person name="Gomez Garrido J."/>
        </authorList>
    </citation>
    <scope>NUCLEOTIDE SEQUENCE</scope>
    <source>
        <strain evidence="3">A484AB</strain>
    </source>
</reference>
<comment type="similarity">
    <text evidence="1 2">Belongs to the PP2C family.</text>
</comment>
<dbReference type="Pfam" id="PF07228">
    <property type="entry name" value="SpoIIE"/>
    <property type="match status" value="1"/>
</dbReference>
<comment type="cofactor">
    <cofactor evidence="2">
        <name>Mg(2+)</name>
        <dbReference type="ChEBI" id="CHEBI:18420"/>
    </cofactor>
</comment>
<evidence type="ECO:0000313" key="3">
    <source>
        <dbReference type="EMBL" id="CAB3984495.1"/>
    </source>
</evidence>
<dbReference type="InterPro" id="IPR036457">
    <property type="entry name" value="PPM-type-like_dom_sf"/>
</dbReference>
<evidence type="ECO:0000256" key="1">
    <source>
        <dbReference type="ARBA" id="ARBA00006702"/>
    </source>
</evidence>
<keyword evidence="2" id="KW-0904">Protein phosphatase</keyword>
<gene>
    <name evidence="3" type="ORF">PACLA_8A041751</name>
</gene>
<dbReference type="Proteomes" id="UP001152795">
    <property type="component" value="Unassembled WGS sequence"/>
</dbReference>
<dbReference type="PANTHER" id="PTHR12320">
    <property type="entry name" value="PROTEIN PHOSPHATASE 2C"/>
    <property type="match status" value="1"/>
</dbReference>
<comment type="catalytic activity">
    <reaction evidence="2">
        <text>O-phospho-L-threonyl-[protein] + H2O = L-threonyl-[protein] + phosphate</text>
        <dbReference type="Rhea" id="RHEA:47004"/>
        <dbReference type="Rhea" id="RHEA-COMP:11060"/>
        <dbReference type="Rhea" id="RHEA-COMP:11605"/>
        <dbReference type="ChEBI" id="CHEBI:15377"/>
        <dbReference type="ChEBI" id="CHEBI:30013"/>
        <dbReference type="ChEBI" id="CHEBI:43474"/>
        <dbReference type="ChEBI" id="CHEBI:61977"/>
        <dbReference type="EC" id="3.1.3.16"/>
    </reaction>
</comment>
<comment type="caution">
    <text evidence="3">The sequence shown here is derived from an EMBL/GenBank/DDBJ whole genome shotgun (WGS) entry which is preliminary data.</text>
</comment>
<dbReference type="EMBL" id="CACRXK020000747">
    <property type="protein sequence ID" value="CAB3984495.1"/>
    <property type="molecule type" value="Genomic_DNA"/>
</dbReference>
<dbReference type="GO" id="GO:0004722">
    <property type="term" value="F:protein serine/threonine phosphatase activity"/>
    <property type="evidence" value="ECO:0007669"/>
    <property type="project" value="UniProtKB-EC"/>
</dbReference>
<dbReference type="PANTHER" id="PTHR12320:SF1">
    <property type="entry name" value="PROTEIN PHOSPHATASE PTC7 HOMOLOG"/>
    <property type="match status" value="1"/>
</dbReference>
<comment type="catalytic activity">
    <reaction evidence="2">
        <text>O-phospho-L-seryl-[protein] + H2O = L-seryl-[protein] + phosphate</text>
        <dbReference type="Rhea" id="RHEA:20629"/>
        <dbReference type="Rhea" id="RHEA-COMP:9863"/>
        <dbReference type="Rhea" id="RHEA-COMP:11604"/>
        <dbReference type="ChEBI" id="CHEBI:15377"/>
        <dbReference type="ChEBI" id="CHEBI:29999"/>
        <dbReference type="ChEBI" id="CHEBI:43474"/>
        <dbReference type="ChEBI" id="CHEBI:83421"/>
        <dbReference type="EC" id="3.1.3.16"/>
    </reaction>
</comment>
<dbReference type="CDD" id="cd00143">
    <property type="entry name" value="PP2Cc"/>
    <property type="match status" value="1"/>
</dbReference>
<dbReference type="SMART" id="SM00332">
    <property type="entry name" value="PP2Cc"/>
    <property type="match status" value="1"/>
</dbReference>
<keyword evidence="2" id="KW-0479">Metal-binding</keyword>
<dbReference type="EC" id="3.1.3.16" evidence="2"/>
<dbReference type="OrthoDB" id="60843at2759"/>
<protein>
    <recommendedName>
        <fullName evidence="2">Protein phosphatase</fullName>
        <ecNumber evidence="2">3.1.3.16</ecNumber>
    </recommendedName>
</protein>
<proteinExistence type="inferred from homology"/>
<dbReference type="PROSITE" id="PS51746">
    <property type="entry name" value="PPM_2"/>
    <property type="match status" value="1"/>
</dbReference>
<name>A0A7D9DGW7_PARCT</name>
<dbReference type="Gene3D" id="3.60.40.10">
    <property type="entry name" value="PPM-type phosphatase domain"/>
    <property type="match status" value="2"/>
</dbReference>
<dbReference type="InterPro" id="IPR039123">
    <property type="entry name" value="PPTC7"/>
</dbReference>
<keyword evidence="2" id="KW-0460">Magnesium</keyword>
<accession>A0A7D9DGW7</accession>
<evidence type="ECO:0000313" key="4">
    <source>
        <dbReference type="Proteomes" id="UP001152795"/>
    </source>
</evidence>
<keyword evidence="2" id="KW-0378">Hydrolase</keyword>
<keyword evidence="4" id="KW-1185">Reference proteome</keyword>
<evidence type="ECO:0000256" key="2">
    <source>
        <dbReference type="RuleBase" id="RU366020"/>
    </source>
</evidence>
<dbReference type="SMART" id="SM00331">
    <property type="entry name" value="PP2C_SIG"/>
    <property type="match status" value="1"/>
</dbReference>
<dbReference type="GO" id="GO:0046872">
    <property type="term" value="F:metal ion binding"/>
    <property type="evidence" value="ECO:0007669"/>
    <property type="project" value="UniProtKB-UniRule"/>
</dbReference>